<dbReference type="PANTHER" id="PTHR12741:SF106">
    <property type="entry name" value="CALLOSE SYNTHASE 5"/>
    <property type="match status" value="1"/>
</dbReference>
<comment type="caution">
    <text evidence="2">The sequence shown here is derived from an EMBL/GenBank/DDBJ whole genome shotgun (WGS) entry which is preliminary data.</text>
</comment>
<accession>A0A834D3Y3</accession>
<protein>
    <submittedName>
        <fullName evidence="2">Uncharacterized protein</fullName>
    </submittedName>
</protein>
<keyword evidence="1" id="KW-1133">Transmembrane helix</keyword>
<name>A0A834D3Y3_JUGRE</name>
<dbReference type="Gramene" id="Jr01_14450_p1">
    <property type="protein sequence ID" value="cds.Jr01_14450_p1"/>
    <property type="gene ID" value="Jr01_14450"/>
</dbReference>
<proteinExistence type="predicted"/>
<evidence type="ECO:0000313" key="3">
    <source>
        <dbReference type="Proteomes" id="UP000619265"/>
    </source>
</evidence>
<dbReference type="PANTHER" id="PTHR12741">
    <property type="entry name" value="LYST-INTERACTING PROTEIN LIP5 DOPAMINE RESPONSIVE PROTEIN DRG-1"/>
    <property type="match status" value="1"/>
</dbReference>
<feature type="transmembrane region" description="Helical" evidence="1">
    <location>
        <begin position="59"/>
        <end position="76"/>
    </location>
</feature>
<keyword evidence="1" id="KW-0812">Transmembrane</keyword>
<keyword evidence="1" id="KW-0472">Membrane</keyword>
<feature type="non-terminal residue" evidence="2">
    <location>
        <position position="106"/>
    </location>
</feature>
<reference evidence="2" key="1">
    <citation type="submission" date="2015-10" db="EMBL/GenBank/DDBJ databases">
        <authorList>
            <person name="Martinez-Garcia P.J."/>
            <person name="Crepeau M.W."/>
            <person name="Puiu D."/>
            <person name="Gonzalez-Ibeas D."/>
            <person name="Whalen J."/>
            <person name="Stevens K."/>
            <person name="Paul R."/>
            <person name="Butterfield T."/>
            <person name="Britton M."/>
            <person name="Reagan R."/>
            <person name="Chakraborty S."/>
            <person name="Walawage S.L."/>
            <person name="Vasquez-Gross H.A."/>
            <person name="Cardeno C."/>
            <person name="Famula R."/>
            <person name="Pratt K."/>
            <person name="Kuruganti S."/>
            <person name="Aradhya M.K."/>
            <person name="Leslie C.A."/>
            <person name="Dandekar A.M."/>
            <person name="Salzberg S.L."/>
            <person name="Wegrzyn J.L."/>
            <person name="Langley C.H."/>
            <person name="Neale D.B."/>
        </authorList>
    </citation>
    <scope>NUCLEOTIDE SEQUENCE</scope>
    <source>
        <tissue evidence="2">Leaves</tissue>
    </source>
</reference>
<evidence type="ECO:0000313" key="2">
    <source>
        <dbReference type="EMBL" id="KAF5480609.1"/>
    </source>
</evidence>
<organism evidence="2 3">
    <name type="scientific">Juglans regia</name>
    <name type="common">English walnut</name>
    <dbReference type="NCBI Taxonomy" id="51240"/>
    <lineage>
        <taxon>Eukaryota</taxon>
        <taxon>Viridiplantae</taxon>
        <taxon>Streptophyta</taxon>
        <taxon>Embryophyta</taxon>
        <taxon>Tracheophyta</taxon>
        <taxon>Spermatophyta</taxon>
        <taxon>Magnoliopsida</taxon>
        <taxon>eudicotyledons</taxon>
        <taxon>Gunneridae</taxon>
        <taxon>Pentapetalae</taxon>
        <taxon>rosids</taxon>
        <taxon>fabids</taxon>
        <taxon>Fagales</taxon>
        <taxon>Juglandaceae</taxon>
        <taxon>Juglans</taxon>
    </lineage>
</organism>
<dbReference type="EMBL" id="LIHL02000001">
    <property type="protein sequence ID" value="KAF5480609.1"/>
    <property type="molecule type" value="Genomic_DNA"/>
</dbReference>
<feature type="transmembrane region" description="Helical" evidence="1">
    <location>
        <begin position="88"/>
        <end position="105"/>
    </location>
</feature>
<dbReference type="AlphaFoldDB" id="A0A834D3Y3"/>
<gene>
    <name evidence="2" type="ORF">F2P56_001345</name>
</gene>
<evidence type="ECO:0000256" key="1">
    <source>
        <dbReference type="SAM" id="Phobius"/>
    </source>
</evidence>
<sequence>SSHCFSLGWPMRDDGDFFKSTRDIVQGMKCSREKAGTTGKSYFVETRTFWHIFRSFDRLWTFYILALQGMIIIAWKKIKLADIFQAKVLFDLSTIFITAAVLRFLQ</sequence>
<reference evidence="2" key="2">
    <citation type="submission" date="2020-03" db="EMBL/GenBank/DDBJ databases">
        <title>Walnut 2.0.</title>
        <authorList>
            <person name="Marrano A."/>
            <person name="Britton M."/>
            <person name="Zimin A.V."/>
            <person name="Zaini P.A."/>
            <person name="Workman R."/>
            <person name="Puiu D."/>
            <person name="Bianco L."/>
            <person name="Allen B.J."/>
            <person name="Troggio M."/>
            <person name="Leslie C.A."/>
            <person name="Timp W."/>
            <person name="Dendekar A."/>
            <person name="Salzberg S.L."/>
            <person name="Neale D.B."/>
        </authorList>
    </citation>
    <scope>NUCLEOTIDE SEQUENCE</scope>
    <source>
        <tissue evidence="2">Leaves</tissue>
    </source>
</reference>
<dbReference type="Proteomes" id="UP000619265">
    <property type="component" value="Unassembled WGS sequence"/>
</dbReference>
<feature type="non-terminal residue" evidence="2">
    <location>
        <position position="1"/>
    </location>
</feature>